<dbReference type="OrthoDB" id="10684644at2759"/>
<dbReference type="RefSeq" id="XP_007932401.1">
    <property type="nucleotide sequence ID" value="XM_007934210.1"/>
</dbReference>
<evidence type="ECO:0000313" key="2">
    <source>
        <dbReference type="EMBL" id="EME77076.1"/>
    </source>
</evidence>
<sequence>MGAVVDDASFGAQHATPNRSHNRMPQRKHEDQTSGPFDGQDRLVETTAVYQRRTSPGINAASARLYCEQESRSIAKIWADLDNPMNSTIVGASNVKFTSRVRYRPEREPMLLTIVGCCASLRTVRMELISILQVVVLNFQMAFCEAFSTPKLSSLEEGASKKSDTKALNTEALTKYQRRKPQTAAHYSLAHITTLPVHLRMSRYLPAMLSTCLQPSPEPTSRSFQMVIRNQVRNGGKESREAFSTLLAKRMIRRFGLLDGFWIACDTLVRATSNVGAPRLQLSAWAEMEHIVHSRSQISGEHPSFCGHCPSDLPVRLQAHMDRTYHSHLSMEKVSQGRSIASNGTQDIPSCNMESGPPLLGATHRGQDPGVALLEYLPSNLRNQYAVASEASLVVVIMSNQRPQSFCAKRKLSVSARCFTISYVYAYAETLSSGFKRKNLLGSRQLEFLDLLAFWETKFHGESGLDCAIEGKSIMPSWVLVPLGNIQAKYQNHLGILERTPIDNDFDPDRRHRNPGRKIFRYSLSAVSLELRNSHSIHPDDQTLDLGRKPLRQHLSVTSDRISADEYSHEESPEDEHYAIMRRGIRPPLGFMRSSGFTCYRVLSLSLISYDARHVSRSHEQFVVFLTPLHCHMYSYSQLFQSYATIAKNRKESTQKPFIPARINQLHDSRILQLKPHMEELVTYH</sequence>
<dbReference type="GeneID" id="19334395"/>
<reference evidence="2 3" key="1">
    <citation type="journal article" date="2012" name="PLoS Pathog.">
        <title>Diverse lifestyles and strategies of plant pathogenesis encoded in the genomes of eighteen Dothideomycetes fungi.</title>
        <authorList>
            <person name="Ohm R.A."/>
            <person name="Feau N."/>
            <person name="Henrissat B."/>
            <person name="Schoch C.L."/>
            <person name="Horwitz B.A."/>
            <person name="Barry K.W."/>
            <person name="Condon B.J."/>
            <person name="Copeland A.C."/>
            <person name="Dhillon B."/>
            <person name="Glaser F."/>
            <person name="Hesse C.N."/>
            <person name="Kosti I."/>
            <person name="LaButti K."/>
            <person name="Lindquist E.A."/>
            <person name="Lucas S."/>
            <person name="Salamov A.A."/>
            <person name="Bradshaw R.E."/>
            <person name="Ciuffetti L."/>
            <person name="Hamelin R.C."/>
            <person name="Kema G.H.J."/>
            <person name="Lawrence C."/>
            <person name="Scott J.A."/>
            <person name="Spatafora J.W."/>
            <person name="Turgeon B.G."/>
            <person name="de Wit P.J.G.M."/>
            <person name="Zhong S."/>
            <person name="Goodwin S.B."/>
            <person name="Grigoriev I.V."/>
        </authorList>
    </citation>
    <scope>NUCLEOTIDE SEQUENCE [LARGE SCALE GENOMIC DNA]</scope>
    <source>
        <strain evidence="2 3">CIRAD86</strain>
    </source>
</reference>
<dbReference type="KEGG" id="pfj:MYCFIDRAFT_180409"/>
<evidence type="ECO:0000256" key="1">
    <source>
        <dbReference type="SAM" id="MobiDB-lite"/>
    </source>
</evidence>
<dbReference type="Proteomes" id="UP000016932">
    <property type="component" value="Unassembled WGS sequence"/>
</dbReference>
<protein>
    <submittedName>
        <fullName evidence="2">Uncharacterized protein</fullName>
    </submittedName>
</protein>
<feature type="region of interest" description="Disordered" evidence="1">
    <location>
        <begin position="1"/>
        <end position="41"/>
    </location>
</feature>
<keyword evidence="3" id="KW-1185">Reference proteome</keyword>
<organism evidence="2 3">
    <name type="scientific">Pseudocercospora fijiensis (strain CIRAD86)</name>
    <name type="common">Black leaf streak disease fungus</name>
    <name type="synonym">Mycosphaerella fijiensis</name>
    <dbReference type="NCBI Taxonomy" id="383855"/>
    <lineage>
        <taxon>Eukaryota</taxon>
        <taxon>Fungi</taxon>
        <taxon>Dikarya</taxon>
        <taxon>Ascomycota</taxon>
        <taxon>Pezizomycotina</taxon>
        <taxon>Dothideomycetes</taxon>
        <taxon>Dothideomycetidae</taxon>
        <taxon>Mycosphaerellales</taxon>
        <taxon>Mycosphaerellaceae</taxon>
        <taxon>Pseudocercospora</taxon>
    </lineage>
</organism>
<dbReference type="HOGENOM" id="CLU_401762_0_0_1"/>
<evidence type="ECO:0000313" key="3">
    <source>
        <dbReference type="Proteomes" id="UP000016932"/>
    </source>
</evidence>
<name>M2ZY83_PSEFD</name>
<accession>M2ZY83</accession>
<dbReference type="EMBL" id="KB446571">
    <property type="protein sequence ID" value="EME77076.1"/>
    <property type="molecule type" value="Genomic_DNA"/>
</dbReference>
<dbReference type="VEuPathDB" id="FungiDB:MYCFIDRAFT_180409"/>
<gene>
    <name evidence="2" type="ORF">MYCFIDRAFT_180409</name>
</gene>
<proteinExistence type="predicted"/>
<dbReference type="AlphaFoldDB" id="M2ZY83"/>